<dbReference type="OrthoDB" id="3127051at2759"/>
<feature type="region of interest" description="Disordered" evidence="1">
    <location>
        <begin position="1"/>
        <end position="22"/>
    </location>
</feature>
<keyword evidence="3" id="KW-1185">Reference proteome</keyword>
<comment type="caution">
    <text evidence="2">The sequence shown here is derived from an EMBL/GenBank/DDBJ whole genome shotgun (WGS) entry which is preliminary data.</text>
</comment>
<evidence type="ECO:0000313" key="3">
    <source>
        <dbReference type="Proteomes" id="UP000284842"/>
    </source>
</evidence>
<dbReference type="InParanoid" id="A0A409VWE8"/>
<dbReference type="AlphaFoldDB" id="A0A409VWE8"/>
<evidence type="ECO:0000313" key="2">
    <source>
        <dbReference type="EMBL" id="PPQ70585.1"/>
    </source>
</evidence>
<evidence type="ECO:0000256" key="1">
    <source>
        <dbReference type="SAM" id="MobiDB-lite"/>
    </source>
</evidence>
<name>A0A409VWE8_9AGAR</name>
<gene>
    <name evidence="2" type="ORF">CVT24_000063</name>
</gene>
<proteinExistence type="predicted"/>
<dbReference type="EMBL" id="NHTK01005948">
    <property type="protein sequence ID" value="PPQ70585.1"/>
    <property type="molecule type" value="Genomic_DNA"/>
</dbReference>
<sequence length="315" mass="35110">MDIGEQSFSQQHENTACASSSSAQLNEAGTTLAPPSYASAITPLCSTVLAGPHPSSLSEVRTQKNTSNFFRDNGSVESVSTRRVQEREISDQLSRCFTQIMPVVLDVDGLLHSFGKSNIGLKKYRGICSSIIKIGDSCFEAIIYASNTLHRFDAYCYKHDEAQSPSVADREALSKVFTDLTKLLWNVYNDLKQAHIEHEKLFQSIHEFIPKDAPLPEDIENGSITHRIAKLVKAEIVHHRGTDNISSIVDPLHALITEAGPYGEDCRGIVSWLEHLLEQFDLLARSIYTKRSIWITILDKFDIEGPINGDYESDL</sequence>
<accession>A0A409VWE8</accession>
<dbReference type="Proteomes" id="UP000284842">
    <property type="component" value="Unassembled WGS sequence"/>
</dbReference>
<reference evidence="2 3" key="1">
    <citation type="journal article" date="2018" name="Evol. Lett.">
        <title>Horizontal gene cluster transfer increased hallucinogenic mushroom diversity.</title>
        <authorList>
            <person name="Reynolds H.T."/>
            <person name="Vijayakumar V."/>
            <person name="Gluck-Thaler E."/>
            <person name="Korotkin H.B."/>
            <person name="Matheny P.B."/>
            <person name="Slot J.C."/>
        </authorList>
    </citation>
    <scope>NUCLEOTIDE SEQUENCE [LARGE SCALE GENOMIC DNA]</scope>
    <source>
        <strain evidence="2 3">2629</strain>
    </source>
</reference>
<organism evidence="2 3">
    <name type="scientific">Panaeolus cyanescens</name>
    <dbReference type="NCBI Taxonomy" id="181874"/>
    <lineage>
        <taxon>Eukaryota</taxon>
        <taxon>Fungi</taxon>
        <taxon>Dikarya</taxon>
        <taxon>Basidiomycota</taxon>
        <taxon>Agaricomycotina</taxon>
        <taxon>Agaricomycetes</taxon>
        <taxon>Agaricomycetidae</taxon>
        <taxon>Agaricales</taxon>
        <taxon>Agaricineae</taxon>
        <taxon>Galeropsidaceae</taxon>
        <taxon>Panaeolus</taxon>
    </lineage>
</organism>
<protein>
    <submittedName>
        <fullName evidence="2">Uncharacterized protein</fullName>
    </submittedName>
</protein>